<dbReference type="EMBL" id="JAPEUV010000056">
    <property type="protein sequence ID" value="KAJ4335844.1"/>
    <property type="molecule type" value="Genomic_DNA"/>
</dbReference>
<comment type="caution">
    <text evidence="2">The sequence shown here is derived from an EMBL/GenBank/DDBJ whole genome shotgun (WGS) entry which is preliminary data.</text>
</comment>
<evidence type="ECO:0000256" key="1">
    <source>
        <dbReference type="SAM" id="Phobius"/>
    </source>
</evidence>
<keyword evidence="1" id="KW-0472">Membrane</keyword>
<protein>
    <submittedName>
        <fullName evidence="2">Uncharacterized protein</fullName>
    </submittedName>
</protein>
<keyword evidence="1" id="KW-0812">Transmembrane</keyword>
<evidence type="ECO:0000313" key="3">
    <source>
        <dbReference type="Proteomes" id="UP001140562"/>
    </source>
</evidence>
<proteinExistence type="predicted"/>
<name>A0A9W8WY01_9PLEO</name>
<organism evidence="2 3">
    <name type="scientific">Didymella glomerata</name>
    <dbReference type="NCBI Taxonomy" id="749621"/>
    <lineage>
        <taxon>Eukaryota</taxon>
        <taxon>Fungi</taxon>
        <taxon>Dikarya</taxon>
        <taxon>Ascomycota</taxon>
        <taxon>Pezizomycotina</taxon>
        <taxon>Dothideomycetes</taxon>
        <taxon>Pleosporomycetidae</taxon>
        <taxon>Pleosporales</taxon>
        <taxon>Pleosporineae</taxon>
        <taxon>Didymellaceae</taxon>
        <taxon>Didymella</taxon>
    </lineage>
</organism>
<keyword evidence="3" id="KW-1185">Reference proteome</keyword>
<evidence type="ECO:0000313" key="2">
    <source>
        <dbReference type="EMBL" id="KAJ4335844.1"/>
    </source>
</evidence>
<accession>A0A9W8WY01</accession>
<keyword evidence="1" id="KW-1133">Transmembrane helix</keyword>
<dbReference type="AlphaFoldDB" id="A0A9W8WY01"/>
<dbReference type="Proteomes" id="UP001140562">
    <property type="component" value="Unassembled WGS sequence"/>
</dbReference>
<gene>
    <name evidence="2" type="ORF">N0V87_005826</name>
</gene>
<dbReference type="OrthoDB" id="3684889at2759"/>
<feature type="transmembrane region" description="Helical" evidence="1">
    <location>
        <begin position="523"/>
        <end position="546"/>
    </location>
</feature>
<sequence>MDLRNQRIVLKLLEEQQSRTECLSVCTAVQKHLPRELRDMIFGYLLLEDGVHARLFHYYNTLDPKAPRHYWNKDFTGDATLRELTESWYRSVRFDFDRSLDFLPHLLAQVDTTLQCKRQEMIGKASFKILQCDLDMWPAADASGIPSPQSLLLKNMEYLFLLRPGAKVTVILESPLPWFSESKNLQERQAQFLARVLDIIFSILVRLYHAGYSLAVCVDPGSNVRFQDGQQIWRYELKNPITPYNAHFSREGFVDRFLKGDTLWTTNHMNRDGGFLLQAFCPSDLTTRSLSTTQTKTFGRTMNSGNVASSPELVSVPVDHQDPNHPHYPGDLEHQSGFRRSVITEKRVLIAVGVATTVLVMIAAAIWGVALTRKPDDKAAAIPAATMTPDTIISAPIEIHTVSVKATTTVFSTTRLLFLVAPSLATSTIVLAPPRTSDVALRPVGADSIAATSTSTTPVPSEASVGDISITGCLFNGAWVLREHEFEELHFVSPVLEKFPKQLPIRTGEKKSYPGIVVRNNKFRTAVCVMAFLAMVGGTVAAALFISKGMQRINEGQAAISAHSSSPTVLTTTTPLQSTVMQTMMVTQTSVVTGQITIPVSQLQSTIYAIVTAPPAPAVTCQAGDAGVTCGSLASYPY</sequence>
<feature type="transmembrane region" description="Helical" evidence="1">
    <location>
        <begin position="348"/>
        <end position="370"/>
    </location>
</feature>
<reference evidence="2" key="1">
    <citation type="submission" date="2022-10" db="EMBL/GenBank/DDBJ databases">
        <title>Tapping the CABI collections for fungal endophytes: first genome assemblies for Collariella, Neodidymelliopsis, Ascochyta clinopodiicola, Didymella pomorum, Didymosphaeria variabile, Neocosmospora piperis and Neocucurbitaria cava.</title>
        <authorList>
            <person name="Hill R."/>
        </authorList>
    </citation>
    <scope>NUCLEOTIDE SEQUENCE</scope>
    <source>
        <strain evidence="2">IMI 360193</strain>
    </source>
</reference>